<organism evidence="1 2">
    <name type="scientific">Nibribacter ruber</name>
    <dbReference type="NCBI Taxonomy" id="2698458"/>
    <lineage>
        <taxon>Bacteria</taxon>
        <taxon>Pseudomonadati</taxon>
        <taxon>Bacteroidota</taxon>
        <taxon>Cytophagia</taxon>
        <taxon>Cytophagales</taxon>
        <taxon>Hymenobacteraceae</taxon>
        <taxon>Nibribacter</taxon>
    </lineage>
</organism>
<accession>A0A6P1P1M3</accession>
<sequence length="89" mass="10552">MEIQPRPFTPRHPLLQKHLQYFYFLKTDSSQFETQYYAFPSTNTVLNIHQKANCQIQEYHTHVFEDPSQPHLAIVQGMRELALRAHLQG</sequence>
<gene>
    <name evidence="1" type="ORF">GU926_10860</name>
</gene>
<reference evidence="1 2" key="1">
    <citation type="submission" date="2020-01" db="EMBL/GenBank/DDBJ databases">
        <authorList>
            <person name="Kim M."/>
        </authorList>
    </citation>
    <scope>NUCLEOTIDE SEQUENCE [LARGE SCALE GENOMIC DNA]</scope>
    <source>
        <strain evidence="1 2">BT10</strain>
    </source>
</reference>
<evidence type="ECO:0000313" key="2">
    <source>
        <dbReference type="Proteomes" id="UP000464214"/>
    </source>
</evidence>
<dbReference type="Proteomes" id="UP000464214">
    <property type="component" value="Chromosome"/>
</dbReference>
<dbReference type="EMBL" id="CP047897">
    <property type="protein sequence ID" value="QHL87903.1"/>
    <property type="molecule type" value="Genomic_DNA"/>
</dbReference>
<evidence type="ECO:0000313" key="1">
    <source>
        <dbReference type="EMBL" id="QHL87903.1"/>
    </source>
</evidence>
<dbReference type="KEGG" id="nib:GU926_10860"/>
<keyword evidence="2" id="KW-1185">Reference proteome</keyword>
<dbReference type="AlphaFoldDB" id="A0A6P1P1M3"/>
<dbReference type="RefSeq" id="WP_160691751.1">
    <property type="nucleotide sequence ID" value="NZ_CP047897.1"/>
</dbReference>
<proteinExistence type="predicted"/>
<protein>
    <submittedName>
        <fullName evidence="1">Uncharacterized protein</fullName>
    </submittedName>
</protein>
<name>A0A6P1P1M3_9BACT</name>